<dbReference type="PANTHER" id="PTHR30468">
    <property type="entry name" value="ALPHA-KETOGLUTARATE-DEPENDENT SULFONATE DIOXYGENASE"/>
    <property type="match status" value="1"/>
</dbReference>
<dbReference type="FunFam" id="3.60.130.10:FF:000003">
    <property type="entry name" value="Alpha-ketoglutarate-dependent taurine dioxygenase"/>
    <property type="match status" value="1"/>
</dbReference>
<dbReference type="GO" id="GO:0046872">
    <property type="term" value="F:metal ion binding"/>
    <property type="evidence" value="ECO:0007669"/>
    <property type="project" value="UniProtKB-KW"/>
</dbReference>
<evidence type="ECO:0000256" key="1">
    <source>
        <dbReference type="ARBA" id="ARBA00001954"/>
    </source>
</evidence>
<sequence length="371" mass="41553">MAPALTITRDIEEISSKLDKTKWFSPDGISITIPEHQLAGAKYPDYLPVWDPRTVNQLSVGDPNYVDPGTRADPELPLLKAKGVVIKDLTPKFGSIVSGITLTELSPEEKDELAYLIESRGVVLFTDQESFKEQKPKEAVKFAEHFGPLHIHPTAGAPKGSPEVFIVHRYKEGHSYENGSFADRVSTITWHSDISFEKQTPGVTFLTMLEGPTVGGDTLYGDTVALYESLSPVIQEKLKALRVVHSGSHFEAVAKKNGGLVRHIPDVSVHPLVRYHPVLKKHYLYFNGGFVRGIEGLKKEESDFVIDFLKTLQIQSADFQARIKWEPNTVVAWDNRRTTHTALVDFVSDQRRHLFRLTTLAEKPFTDPEDA</sequence>
<accession>A0A1E3QMU2</accession>
<evidence type="ECO:0000256" key="5">
    <source>
        <dbReference type="ARBA" id="ARBA00023002"/>
    </source>
</evidence>
<comment type="similarity">
    <text evidence="2">Belongs to the TfdA dioxygenase family.</text>
</comment>
<proteinExistence type="inferred from homology"/>
<evidence type="ECO:0000256" key="3">
    <source>
        <dbReference type="ARBA" id="ARBA00022723"/>
    </source>
</evidence>
<reference evidence="9" key="1">
    <citation type="submission" date="2016-05" db="EMBL/GenBank/DDBJ databases">
        <title>Comparative genomics of biotechnologically important yeasts.</title>
        <authorList>
            <consortium name="DOE Joint Genome Institute"/>
            <person name="Riley R."/>
            <person name="Haridas S."/>
            <person name="Wolfe K.H."/>
            <person name="Lopes M.R."/>
            <person name="Hittinger C.T."/>
            <person name="Goker M."/>
            <person name="Salamov A."/>
            <person name="Wisecaver J."/>
            <person name="Long T.M."/>
            <person name="Aerts A.L."/>
            <person name="Barry K."/>
            <person name="Choi C."/>
            <person name="Clum A."/>
            <person name="Coughlan A.Y."/>
            <person name="Deshpande S."/>
            <person name="Douglass A.P."/>
            <person name="Hanson S.J."/>
            <person name="Klenk H.-P."/>
            <person name="Labutti K."/>
            <person name="Lapidus A."/>
            <person name="Lindquist E."/>
            <person name="Lipzen A."/>
            <person name="Meier-Kolthoff J.P."/>
            <person name="Ohm R.A."/>
            <person name="Otillar R.P."/>
            <person name="Pangilinan J."/>
            <person name="Peng Y."/>
            <person name="Rokas A."/>
            <person name="Rosa C.A."/>
            <person name="Scheuner C."/>
            <person name="Sibirny A.A."/>
            <person name="Slot J.C."/>
            <person name="Stielow J.B."/>
            <person name="Sun H."/>
            <person name="Kurtzman C.P."/>
            <person name="Blackwell M."/>
            <person name="Grigoriev I.V."/>
            <person name="Jeffries T.W."/>
        </authorList>
    </citation>
    <scope>NUCLEOTIDE SEQUENCE [LARGE SCALE GENOMIC DNA]</scope>
    <source>
        <strain evidence="9">NRRL Y-12698</strain>
    </source>
</reference>
<dbReference type="InterPro" id="IPR051323">
    <property type="entry name" value="AtsK-like"/>
</dbReference>
<evidence type="ECO:0000256" key="4">
    <source>
        <dbReference type="ARBA" id="ARBA00022964"/>
    </source>
</evidence>
<keyword evidence="3" id="KW-0479">Metal-binding</keyword>
<dbReference type="InterPro" id="IPR042098">
    <property type="entry name" value="TauD-like_sf"/>
</dbReference>
<keyword evidence="6" id="KW-0408">Iron</keyword>
<dbReference type="InterPro" id="IPR003819">
    <property type="entry name" value="TauD/TfdA-like"/>
</dbReference>
<dbReference type="RefSeq" id="XP_018984278.1">
    <property type="nucleotide sequence ID" value="XM_019131855.1"/>
</dbReference>
<keyword evidence="9" id="KW-1185">Reference proteome</keyword>
<evidence type="ECO:0000259" key="7">
    <source>
        <dbReference type="Pfam" id="PF02668"/>
    </source>
</evidence>
<dbReference type="OrthoDB" id="10257314at2759"/>
<evidence type="ECO:0000313" key="9">
    <source>
        <dbReference type="Proteomes" id="UP000094336"/>
    </source>
</evidence>
<dbReference type="GO" id="GO:0005737">
    <property type="term" value="C:cytoplasm"/>
    <property type="evidence" value="ECO:0007669"/>
    <property type="project" value="TreeGrafter"/>
</dbReference>
<dbReference type="Proteomes" id="UP000094336">
    <property type="component" value="Unassembled WGS sequence"/>
</dbReference>
<dbReference type="Pfam" id="PF02668">
    <property type="entry name" value="TauD"/>
    <property type="match status" value="1"/>
</dbReference>
<dbReference type="SUPFAM" id="SSF51197">
    <property type="entry name" value="Clavaminate synthase-like"/>
    <property type="match status" value="1"/>
</dbReference>
<dbReference type="GO" id="GO:0016706">
    <property type="term" value="F:2-oxoglutarate-dependent dioxygenase activity"/>
    <property type="evidence" value="ECO:0007669"/>
    <property type="project" value="TreeGrafter"/>
</dbReference>
<evidence type="ECO:0000256" key="2">
    <source>
        <dbReference type="ARBA" id="ARBA00005896"/>
    </source>
</evidence>
<dbReference type="Gene3D" id="3.60.130.10">
    <property type="entry name" value="Clavaminate synthase-like"/>
    <property type="match status" value="1"/>
</dbReference>
<feature type="domain" description="TauD/TfdA-like" evidence="7">
    <location>
        <begin position="86"/>
        <end position="358"/>
    </location>
</feature>
<protein>
    <recommendedName>
        <fullName evidence="7">TauD/TfdA-like domain-containing protein</fullName>
    </recommendedName>
</protein>
<evidence type="ECO:0000256" key="6">
    <source>
        <dbReference type="ARBA" id="ARBA00023004"/>
    </source>
</evidence>
<dbReference type="GeneID" id="30149708"/>
<name>A0A1E3QMU2_9ASCO</name>
<evidence type="ECO:0000313" key="8">
    <source>
        <dbReference type="EMBL" id="ODQ78950.1"/>
    </source>
</evidence>
<organism evidence="8 9">
    <name type="scientific">Babjeviella inositovora NRRL Y-12698</name>
    <dbReference type="NCBI Taxonomy" id="984486"/>
    <lineage>
        <taxon>Eukaryota</taxon>
        <taxon>Fungi</taxon>
        <taxon>Dikarya</taxon>
        <taxon>Ascomycota</taxon>
        <taxon>Saccharomycotina</taxon>
        <taxon>Pichiomycetes</taxon>
        <taxon>Serinales incertae sedis</taxon>
        <taxon>Babjeviella</taxon>
    </lineage>
</organism>
<dbReference type="AlphaFoldDB" id="A0A1E3QMU2"/>
<keyword evidence="5" id="KW-0560">Oxidoreductase</keyword>
<gene>
    <name evidence="8" type="ORF">BABINDRAFT_38115</name>
</gene>
<dbReference type="STRING" id="984486.A0A1E3QMU2"/>
<dbReference type="EMBL" id="KV454433">
    <property type="protein sequence ID" value="ODQ78950.1"/>
    <property type="molecule type" value="Genomic_DNA"/>
</dbReference>
<comment type="cofactor">
    <cofactor evidence="1">
        <name>Fe(2+)</name>
        <dbReference type="ChEBI" id="CHEBI:29033"/>
    </cofactor>
</comment>
<keyword evidence="4" id="KW-0223">Dioxygenase</keyword>
<dbReference type="PANTHER" id="PTHR30468:SF1">
    <property type="entry name" value="ALPHA-KETOGLUTARATE-DEPENDENT SULFONATE DIOXYGENASE"/>
    <property type="match status" value="1"/>
</dbReference>